<dbReference type="InterPro" id="IPR050446">
    <property type="entry name" value="FAD-oxidoreductase/Apoptosis"/>
</dbReference>
<keyword evidence="3" id="KW-0285">Flavoprotein</keyword>
<feature type="domain" description="Rieske" evidence="11">
    <location>
        <begin position="73"/>
        <end position="170"/>
    </location>
</feature>
<evidence type="ECO:0000256" key="1">
    <source>
        <dbReference type="ARBA" id="ARBA00001974"/>
    </source>
</evidence>
<evidence type="ECO:0000313" key="12">
    <source>
        <dbReference type="EMBL" id="SVP93002.1"/>
    </source>
</evidence>
<dbReference type="VEuPathDB" id="PiroplasmaDB:TA17660"/>
<organism evidence="13">
    <name type="scientific">Theileria annulata</name>
    <dbReference type="NCBI Taxonomy" id="5874"/>
    <lineage>
        <taxon>Eukaryota</taxon>
        <taxon>Sar</taxon>
        <taxon>Alveolata</taxon>
        <taxon>Apicomplexa</taxon>
        <taxon>Aconoidasida</taxon>
        <taxon>Piroplasmida</taxon>
        <taxon>Theileriidae</taxon>
        <taxon>Theileria</taxon>
    </lineage>
</organism>
<comment type="cofactor">
    <cofactor evidence="1">
        <name>FAD</name>
        <dbReference type="ChEBI" id="CHEBI:57692"/>
    </cofactor>
</comment>
<dbReference type="GO" id="GO:0051537">
    <property type="term" value="F:2 iron, 2 sulfur cluster binding"/>
    <property type="evidence" value="ECO:0007669"/>
    <property type="project" value="UniProtKB-KW"/>
</dbReference>
<evidence type="ECO:0000256" key="7">
    <source>
        <dbReference type="ARBA" id="ARBA00023002"/>
    </source>
</evidence>
<evidence type="ECO:0000259" key="11">
    <source>
        <dbReference type="PROSITE" id="PS51296"/>
    </source>
</evidence>
<dbReference type="InterPro" id="IPR028202">
    <property type="entry name" value="Reductase_C"/>
</dbReference>
<evidence type="ECO:0000256" key="2">
    <source>
        <dbReference type="ARBA" id="ARBA00006442"/>
    </source>
</evidence>
<dbReference type="Gene3D" id="3.50.50.60">
    <property type="entry name" value="FAD/NAD(P)-binding domain"/>
    <property type="match status" value="2"/>
</dbReference>
<comment type="similarity">
    <text evidence="2">Belongs to the FAD-dependent oxidoreductase family.</text>
</comment>
<dbReference type="Pfam" id="PF14759">
    <property type="entry name" value="Reductase_C"/>
    <property type="match status" value="1"/>
</dbReference>
<dbReference type="PANTHER" id="PTHR43557:SF2">
    <property type="entry name" value="RIESKE DOMAIN-CONTAINING PROTEIN-RELATED"/>
    <property type="match status" value="1"/>
</dbReference>
<dbReference type="EMBL" id="UIVT01000003">
    <property type="protein sequence ID" value="SVP93806.1"/>
    <property type="molecule type" value="Genomic_DNA"/>
</dbReference>
<keyword evidence="7" id="KW-0560">Oxidoreductase</keyword>
<evidence type="ECO:0000313" key="13">
    <source>
        <dbReference type="EMBL" id="SVP93806.1"/>
    </source>
</evidence>
<sequence length="607" mass="67125">MKIFEKTIFRNLKNLCPYKPSRNAIYPYVNSSNDKGWKLDSTFYIGVPAFLSISYFSYSSLKSKSYCNGFNKVELGSLSDFKDGESKQVKVYNGKDTVLVSKIKGTFYVTGSSCPHFSASFVDGAVTDELLICPWHNAKFKLSDGSCVNGPCMGGIATYEPVVQEDKLYALLPPTPLPLEVDMMRDKSNGRDNRVFVICGGGASAHAAAETLRLKGFKGRILMYADEKYLPYYRPYLSKAFSKEYDKVPDEQALRPKEFYKNNQIEFYAGKSVRLVNDKDHTITLSDGTTVKYDKVLVATGNFSARLPVSQNNNYDNLFTIRTIDDFKGLSKFVKPNSNIVIVGANFIGCELSSVLKSTGANVTVLTNAETPLESVVGKRVGNVVAKLMEKNGVKFIPKCTVKKYNLSGNKVNEVVLDNNSTLKADVVIEGVGTRVDTSLLPCAQLAKNGTVLVDEAFRCKGCKDVFASGDLVSYPYHRTGKPVSVKHWNVALQHGRVAASNMVDKPAKMDMIPFFWSNFFKTGFRFAGVIDGTEELVFEGDVDSHKFAVYYVKDKNVVAVLSMGMGPFSSYMTEAFDKKCMPSYAALKMGAANSQSIIECVNKFKV</sequence>
<dbReference type="PRINTS" id="PR00411">
    <property type="entry name" value="PNDRDTASEI"/>
</dbReference>
<proteinExistence type="inferred from homology"/>
<dbReference type="Pfam" id="PF07992">
    <property type="entry name" value="Pyr_redox_2"/>
    <property type="match status" value="1"/>
</dbReference>
<protein>
    <submittedName>
        <fullName evidence="13">Ferrodoxin reductase-like protein, putative</fullName>
    </submittedName>
</protein>
<evidence type="ECO:0000256" key="3">
    <source>
        <dbReference type="ARBA" id="ARBA00022630"/>
    </source>
</evidence>
<dbReference type="PRINTS" id="PR00368">
    <property type="entry name" value="FADPNR"/>
</dbReference>
<dbReference type="SUPFAM" id="SSF51905">
    <property type="entry name" value="FAD/NAD(P)-binding domain"/>
    <property type="match status" value="2"/>
</dbReference>
<keyword evidence="5" id="KW-0479">Metal-binding</keyword>
<name>A0A3B0NF67_THEAN</name>
<accession>A0A3B0NF67</accession>
<keyword evidence="8" id="KW-0408">Iron</keyword>
<dbReference type="InterPro" id="IPR036188">
    <property type="entry name" value="FAD/NAD-bd_sf"/>
</dbReference>
<dbReference type="PROSITE" id="PS51296">
    <property type="entry name" value="RIESKE"/>
    <property type="match status" value="1"/>
</dbReference>
<dbReference type="Gene3D" id="2.102.10.10">
    <property type="entry name" value="Rieske [2Fe-2S] iron-sulphur domain"/>
    <property type="match status" value="1"/>
</dbReference>
<evidence type="ECO:0000256" key="6">
    <source>
        <dbReference type="ARBA" id="ARBA00022827"/>
    </source>
</evidence>
<dbReference type="InterPro" id="IPR023753">
    <property type="entry name" value="FAD/NAD-binding_dom"/>
</dbReference>
<dbReference type="GO" id="GO:0005737">
    <property type="term" value="C:cytoplasm"/>
    <property type="evidence" value="ECO:0007669"/>
    <property type="project" value="TreeGrafter"/>
</dbReference>
<dbReference type="EMBL" id="UIVS01000003">
    <property type="protein sequence ID" value="SVP93002.1"/>
    <property type="molecule type" value="Genomic_DNA"/>
</dbReference>
<dbReference type="Pfam" id="PF00355">
    <property type="entry name" value="Rieske"/>
    <property type="match status" value="1"/>
</dbReference>
<evidence type="ECO:0000256" key="5">
    <source>
        <dbReference type="ARBA" id="ARBA00022723"/>
    </source>
</evidence>
<dbReference type="InterPro" id="IPR016156">
    <property type="entry name" value="FAD/NAD-linked_Rdtase_dimer_sf"/>
</dbReference>
<reference evidence="13" key="1">
    <citation type="submission" date="2018-07" db="EMBL/GenBank/DDBJ databases">
        <authorList>
            <person name="Quirk P.G."/>
            <person name="Krulwich T.A."/>
        </authorList>
    </citation>
    <scope>NUCLEOTIDE SEQUENCE</scope>
    <source>
        <strain evidence="13">Anand</strain>
    </source>
</reference>
<keyword evidence="9" id="KW-0411">Iron-sulfur</keyword>
<dbReference type="GO" id="GO:0016651">
    <property type="term" value="F:oxidoreductase activity, acting on NAD(P)H"/>
    <property type="evidence" value="ECO:0007669"/>
    <property type="project" value="TreeGrafter"/>
</dbReference>
<dbReference type="SUPFAM" id="SSF50022">
    <property type="entry name" value="ISP domain"/>
    <property type="match status" value="1"/>
</dbReference>
<evidence type="ECO:0000259" key="10">
    <source>
        <dbReference type="PROSITE" id="PS50206"/>
    </source>
</evidence>
<dbReference type="GO" id="GO:0046872">
    <property type="term" value="F:metal ion binding"/>
    <property type="evidence" value="ECO:0007669"/>
    <property type="project" value="UniProtKB-KW"/>
</dbReference>
<dbReference type="SUPFAM" id="SSF55424">
    <property type="entry name" value="FAD/NAD-linked reductases, dimerisation (C-terminal) domain"/>
    <property type="match status" value="1"/>
</dbReference>
<feature type="domain" description="Rhodanese" evidence="10">
    <location>
        <begin position="191"/>
        <end position="238"/>
    </location>
</feature>
<dbReference type="Gene3D" id="3.30.390.30">
    <property type="match status" value="1"/>
</dbReference>
<dbReference type="InterPro" id="IPR017941">
    <property type="entry name" value="Rieske_2Fe-2S"/>
</dbReference>
<gene>
    <name evidence="13" type="ORF">TAT_000280100</name>
    <name evidence="12" type="ORF">TAV_000280200</name>
</gene>
<evidence type="ECO:0000256" key="4">
    <source>
        <dbReference type="ARBA" id="ARBA00022714"/>
    </source>
</evidence>
<evidence type="ECO:0000256" key="9">
    <source>
        <dbReference type="ARBA" id="ARBA00023014"/>
    </source>
</evidence>
<dbReference type="InterPro" id="IPR001763">
    <property type="entry name" value="Rhodanese-like_dom"/>
</dbReference>
<dbReference type="InterPro" id="IPR036922">
    <property type="entry name" value="Rieske_2Fe-2S_sf"/>
</dbReference>
<dbReference type="AlphaFoldDB" id="A0A3B0NF67"/>
<dbReference type="PANTHER" id="PTHR43557">
    <property type="entry name" value="APOPTOSIS-INDUCING FACTOR 1"/>
    <property type="match status" value="1"/>
</dbReference>
<dbReference type="PROSITE" id="PS50206">
    <property type="entry name" value="RHODANESE_3"/>
    <property type="match status" value="1"/>
</dbReference>
<keyword evidence="4" id="KW-0001">2Fe-2S</keyword>
<keyword evidence="6" id="KW-0274">FAD</keyword>
<evidence type="ECO:0000256" key="8">
    <source>
        <dbReference type="ARBA" id="ARBA00023004"/>
    </source>
</evidence>